<evidence type="ECO:0000256" key="4">
    <source>
        <dbReference type="ARBA" id="ARBA00023239"/>
    </source>
</evidence>
<evidence type="ECO:0000259" key="6">
    <source>
        <dbReference type="Pfam" id="PF16889"/>
    </source>
</evidence>
<gene>
    <name evidence="7" type="ORF">EJQ19_07710</name>
</gene>
<sequence>SLIKMAGVFTEEEKGRFYAMTEYLLRYMLDLRDRTELTAEAAQRGCSNWQTDMCAGTAYMMLVLDDFPNRKAWLYNAHAVLQAQLSLNVNPDGSWPESIRYHHAALERFAGYAKVVAHMMGDNWFATTRLPEMFDFSVQVQTPGYTFFSGRIGTPPFGDHALSGGAEFGSYTTYLADVAKVNKALADRMYLTWVKAGKPFKKLWGEGIALDNLLALSDRYACDGELAHSSEVSYSDAGLHIFRGDGHGSYFAVMSSPQPIGHGHLDQGSFILYKNAVPLVMDSGIEGYFDSSTSWHISSYSHACVQFATRRKAFPKSGSGAINLTAGTYSLERGWVDVPRTSHVLAYAPGEEIDFISIEILNPEGAGRHRRDIRYLKQHDLYVIYDRIYDFEGEVLFSLPVAAVSTAKDGASYVSEGYYGVELETVLASRVKRSWIEQGRATQFTPGKPGDGTTLDYIRAVADAKDGFLTILHAKTQGERRLDAVHYADGHLKITHGDVCMDLDL</sequence>
<dbReference type="GO" id="GO:0016829">
    <property type="term" value="F:lyase activity"/>
    <property type="evidence" value="ECO:0007669"/>
    <property type="project" value="UniProtKB-KW"/>
</dbReference>
<accession>A0A3S0BNC0</accession>
<dbReference type="EMBL" id="RXHU01000019">
    <property type="protein sequence ID" value="RTE10376.1"/>
    <property type="molecule type" value="Genomic_DNA"/>
</dbReference>
<dbReference type="InterPro" id="IPR012480">
    <property type="entry name" value="Hepar_II_III_C"/>
</dbReference>
<dbReference type="Proteomes" id="UP000276128">
    <property type="component" value="Unassembled WGS sequence"/>
</dbReference>
<dbReference type="InterPro" id="IPR031680">
    <property type="entry name" value="Hepar_II_III_N"/>
</dbReference>
<dbReference type="Gene3D" id="1.50.10.100">
    <property type="entry name" value="Chondroitin AC/alginate lyase"/>
    <property type="match status" value="1"/>
</dbReference>
<dbReference type="Pfam" id="PF16889">
    <property type="entry name" value="Hepar_II_III_N"/>
    <property type="match status" value="1"/>
</dbReference>
<keyword evidence="2" id="KW-0732">Signal</keyword>
<evidence type="ECO:0000313" key="8">
    <source>
        <dbReference type="Proteomes" id="UP000276128"/>
    </source>
</evidence>
<feature type="domain" description="Heparinase II/III-like C-terminal" evidence="5">
    <location>
        <begin position="233"/>
        <end position="308"/>
    </location>
</feature>
<protein>
    <submittedName>
        <fullName evidence="7">Heparinase</fullName>
    </submittedName>
</protein>
<proteinExistence type="predicted"/>
<comment type="subcellular location">
    <subcellularLocation>
        <location evidence="1">Periplasm</location>
    </subcellularLocation>
</comment>
<comment type="caution">
    <text evidence="7">The sequence shown here is derived from an EMBL/GenBank/DDBJ whole genome shotgun (WGS) entry which is preliminary data.</text>
</comment>
<dbReference type="PANTHER" id="PTHR39210:SF1">
    <property type="entry name" value="HEPARIN-SULFATE LYASE"/>
    <property type="match status" value="1"/>
</dbReference>
<dbReference type="GO" id="GO:0042597">
    <property type="term" value="C:periplasmic space"/>
    <property type="evidence" value="ECO:0007669"/>
    <property type="project" value="UniProtKB-SubCell"/>
</dbReference>
<evidence type="ECO:0000313" key="7">
    <source>
        <dbReference type="EMBL" id="RTE10376.1"/>
    </source>
</evidence>
<organism evidence="7 8">
    <name type="scientific">Paenibacillus whitsoniae</name>
    <dbReference type="NCBI Taxonomy" id="2496558"/>
    <lineage>
        <taxon>Bacteria</taxon>
        <taxon>Bacillati</taxon>
        <taxon>Bacillota</taxon>
        <taxon>Bacilli</taxon>
        <taxon>Bacillales</taxon>
        <taxon>Paenibacillaceae</taxon>
        <taxon>Paenibacillus</taxon>
    </lineage>
</organism>
<dbReference type="RefSeq" id="WP_206438381.1">
    <property type="nucleotide sequence ID" value="NZ_RXHU01000019.1"/>
</dbReference>
<dbReference type="InterPro" id="IPR008929">
    <property type="entry name" value="Chondroitin_lyas"/>
</dbReference>
<dbReference type="Gene3D" id="2.70.98.70">
    <property type="match status" value="1"/>
</dbReference>
<evidence type="ECO:0000256" key="2">
    <source>
        <dbReference type="ARBA" id="ARBA00022729"/>
    </source>
</evidence>
<dbReference type="AlphaFoldDB" id="A0A3S0BNC0"/>
<name>A0A3S0BNC0_9BACL</name>
<feature type="non-terminal residue" evidence="7">
    <location>
        <position position="1"/>
    </location>
</feature>
<reference evidence="7 8" key="1">
    <citation type="submission" date="2018-12" db="EMBL/GenBank/DDBJ databases">
        <title>Bacillus ochoae sp. nov., Paenibacillus whitsoniae sp. nov., Paenibacillus spiritus sp. nov. Isolated from the Mars Exploration Rover during spacecraft assembly.</title>
        <authorList>
            <person name="Seuylemezian A."/>
            <person name="Vaishampayan P."/>
        </authorList>
    </citation>
    <scope>NUCLEOTIDE SEQUENCE [LARGE SCALE GENOMIC DNA]</scope>
    <source>
        <strain evidence="7 8">MER 54</strain>
    </source>
</reference>
<keyword evidence="3" id="KW-0574">Periplasm</keyword>
<evidence type="ECO:0000256" key="1">
    <source>
        <dbReference type="ARBA" id="ARBA00004418"/>
    </source>
</evidence>
<keyword evidence="8" id="KW-1185">Reference proteome</keyword>
<dbReference type="PANTHER" id="PTHR39210">
    <property type="entry name" value="HEPARIN-SULFATE LYASE"/>
    <property type="match status" value="1"/>
</dbReference>
<dbReference type="Pfam" id="PF07940">
    <property type="entry name" value="Hepar_II_III_C"/>
    <property type="match status" value="1"/>
</dbReference>
<evidence type="ECO:0000259" key="5">
    <source>
        <dbReference type="Pfam" id="PF07940"/>
    </source>
</evidence>
<keyword evidence="4" id="KW-0456">Lyase</keyword>
<evidence type="ECO:0000256" key="3">
    <source>
        <dbReference type="ARBA" id="ARBA00022764"/>
    </source>
</evidence>
<feature type="domain" description="Heparin-sulfate lyase N-terminal" evidence="6">
    <location>
        <begin position="22"/>
        <end position="159"/>
    </location>
</feature>